<dbReference type="SUPFAM" id="SSF103473">
    <property type="entry name" value="MFS general substrate transporter"/>
    <property type="match status" value="1"/>
</dbReference>
<dbReference type="Proteomes" id="UP000509510">
    <property type="component" value="Chromosome III"/>
</dbReference>
<feature type="transmembrane region" description="Helical" evidence="3">
    <location>
        <begin position="299"/>
        <end position="317"/>
    </location>
</feature>
<comment type="subcellular location">
    <subcellularLocation>
        <location evidence="1">Membrane</location>
        <topology evidence="1">Multi-pass membrane protein</topology>
    </subcellularLocation>
</comment>
<feature type="transmembrane region" description="Helical" evidence="3">
    <location>
        <begin position="185"/>
        <end position="206"/>
    </location>
</feature>
<dbReference type="Gene3D" id="1.20.1250.20">
    <property type="entry name" value="MFS general substrate transporter like domains"/>
    <property type="match status" value="1"/>
</dbReference>
<dbReference type="GO" id="GO:0022857">
    <property type="term" value="F:transmembrane transporter activity"/>
    <property type="evidence" value="ECO:0007669"/>
    <property type="project" value="InterPro"/>
</dbReference>
<dbReference type="GO" id="GO:0016020">
    <property type="term" value="C:membrane"/>
    <property type="evidence" value="ECO:0007669"/>
    <property type="project" value="UniProtKB-SubCell"/>
</dbReference>
<feature type="transmembrane region" description="Helical" evidence="3">
    <location>
        <begin position="66"/>
        <end position="88"/>
    </location>
</feature>
<dbReference type="GeneID" id="55992717"/>
<evidence type="ECO:0000259" key="4">
    <source>
        <dbReference type="PROSITE" id="PS50850"/>
    </source>
</evidence>
<dbReference type="KEGG" id="trg:TRUGW13939_05219"/>
<feature type="transmembrane region" description="Helical" evidence="3">
    <location>
        <begin position="121"/>
        <end position="143"/>
    </location>
</feature>
<reference evidence="6" key="1">
    <citation type="submission" date="2020-06" db="EMBL/GenBank/DDBJ databases">
        <title>A chromosome-scale genome assembly of Talaromyces rugulosus W13939.</title>
        <authorList>
            <person name="Wang B."/>
            <person name="Guo L."/>
            <person name="Ye K."/>
            <person name="Wang L."/>
        </authorList>
    </citation>
    <scope>NUCLEOTIDE SEQUENCE [LARGE SCALE GENOMIC DNA]</scope>
    <source>
        <strain evidence="6">W13939</strain>
    </source>
</reference>
<dbReference type="PANTHER" id="PTHR11360:SF252">
    <property type="entry name" value="MAJOR FACILITATOR SUPERFAMILY (MFS) PROFILE DOMAIN-CONTAINING PROTEIN-RELATED"/>
    <property type="match status" value="1"/>
</dbReference>
<dbReference type="Pfam" id="PF07103">
    <property type="entry name" value="DUF1365"/>
    <property type="match status" value="1"/>
</dbReference>
<dbReference type="OrthoDB" id="6509908at2759"/>
<comment type="similarity">
    <text evidence="2">Belongs to the major facilitator superfamily. Monocarboxylate porter (TC 2.A.1.13) family.</text>
</comment>
<feature type="transmembrane region" description="Helical" evidence="3">
    <location>
        <begin position="360"/>
        <end position="381"/>
    </location>
</feature>
<feature type="transmembrane region" description="Helical" evidence="3">
    <location>
        <begin position="268"/>
        <end position="287"/>
    </location>
</feature>
<dbReference type="PANTHER" id="PTHR11360">
    <property type="entry name" value="MONOCARBOXYLATE TRANSPORTER"/>
    <property type="match status" value="1"/>
</dbReference>
<protein>
    <recommendedName>
        <fullName evidence="4">Major facilitator superfamily (MFS) profile domain-containing protein</fullName>
    </recommendedName>
</protein>
<organism evidence="5 6">
    <name type="scientific">Talaromyces rugulosus</name>
    <name type="common">Penicillium rugulosum</name>
    <dbReference type="NCBI Taxonomy" id="121627"/>
    <lineage>
        <taxon>Eukaryota</taxon>
        <taxon>Fungi</taxon>
        <taxon>Dikarya</taxon>
        <taxon>Ascomycota</taxon>
        <taxon>Pezizomycotina</taxon>
        <taxon>Eurotiomycetes</taxon>
        <taxon>Eurotiomycetidae</taxon>
        <taxon>Eurotiales</taxon>
        <taxon>Trichocomaceae</taxon>
        <taxon>Talaromyces</taxon>
        <taxon>Talaromyces sect. Islandici</taxon>
    </lineage>
</organism>
<evidence type="ECO:0000256" key="1">
    <source>
        <dbReference type="ARBA" id="ARBA00004141"/>
    </source>
</evidence>
<evidence type="ECO:0000313" key="6">
    <source>
        <dbReference type="Proteomes" id="UP000509510"/>
    </source>
</evidence>
<keyword evidence="3" id="KW-0812">Transmembrane</keyword>
<keyword evidence="3" id="KW-1133">Transmembrane helix</keyword>
<feature type="domain" description="Major facilitator superfamily (MFS) profile" evidence="4">
    <location>
        <begin position="27"/>
        <end position="416"/>
    </location>
</feature>
<dbReference type="RefSeq" id="XP_035344276.1">
    <property type="nucleotide sequence ID" value="XM_035488383.1"/>
</dbReference>
<feature type="transmembrane region" description="Helical" evidence="3">
    <location>
        <begin position="227"/>
        <end position="248"/>
    </location>
</feature>
<dbReference type="Pfam" id="PF07690">
    <property type="entry name" value="MFS_1"/>
    <property type="match status" value="1"/>
</dbReference>
<dbReference type="EMBL" id="CP055900">
    <property type="protein sequence ID" value="QKX58098.1"/>
    <property type="molecule type" value="Genomic_DNA"/>
</dbReference>
<feature type="transmembrane region" description="Helical" evidence="3">
    <location>
        <begin position="155"/>
        <end position="173"/>
    </location>
</feature>
<keyword evidence="3" id="KW-0472">Membrane</keyword>
<dbReference type="AlphaFoldDB" id="A0A7H8QWV4"/>
<gene>
    <name evidence="5" type="ORF">TRUGW13939_05219</name>
</gene>
<evidence type="ECO:0000256" key="3">
    <source>
        <dbReference type="SAM" id="Phobius"/>
    </source>
</evidence>
<proteinExistence type="inferred from homology"/>
<feature type="transmembrane region" description="Helical" evidence="3">
    <location>
        <begin position="393"/>
        <end position="413"/>
    </location>
</feature>
<dbReference type="PROSITE" id="PS50850">
    <property type="entry name" value="MFS"/>
    <property type="match status" value="1"/>
</dbReference>
<name>A0A7H8QWV4_TALRU</name>
<evidence type="ECO:0000313" key="5">
    <source>
        <dbReference type="EMBL" id="QKX58098.1"/>
    </source>
</evidence>
<dbReference type="InterPro" id="IPR010775">
    <property type="entry name" value="DUF1365"/>
</dbReference>
<dbReference type="InterPro" id="IPR020846">
    <property type="entry name" value="MFS_dom"/>
</dbReference>
<feature type="transmembrane region" description="Helical" evidence="3">
    <location>
        <begin position="323"/>
        <end position="348"/>
    </location>
</feature>
<feature type="transmembrane region" description="Helical" evidence="3">
    <location>
        <begin position="95"/>
        <end position="115"/>
    </location>
</feature>
<accession>A0A7H8QWV4</accession>
<sequence length="830" mass="91406">MDEVKSSPPSGPDVGASSPPLTGKQWIQVLSAFVVFLNTWGLLLAFGSFQTYYEQILLPDKSSSEIAWISTICAFLLLVSGLITGPLFDYGYHRPLLLVGSLLEVFGLMMVSLSTEYYQVFLSQGICVGIGGGMLYIPSIAAAAASLQEFRRAKFMGLIASATGIGGVIYPIMFRRLVSSVGFPWAVRIIAFVMFATYLFSYPILLYKPAASPSIRRWVDMTAFTDLSFLLANLGAMLSAVAYYLPMIYLPLFAETAIPNFGNGNQDLAFYLISIANGASVVGRLAAGLVATKVGPIETCTMALAGCFVVLFCWTAVNSTGGAIAWSIIWGLVSSVIVAMPGAIIPLLSPSLQVIGTRSGMYWASVGLGVLIGSPVAGALIDLNSVHVHWWKLQIFAGTFMTIAAFCYVYPLIHSQGHDAANYPTVCLVTSPHFLGYKFSPASFWYLYSADLQLAAMIAEVNNTFDERRMYLLENTVPNDMANADQSKPLNFQCSWDKDFHVSPFSSSKGSYKISVPDLFNSDGSQGTAAVNIRATLLSSKGRGKLVARLWSNAVPLDPAKISIFRALDFLISWSMAPKDPHIVIEALKLAKKRHLDIYYRPEPRAETIPRHSTRAERYMGVIFREYLEKILLSSSDAFHLRLIDPTTSNPEIAVSFSTPAADQSSPVLRMRILTPKFYYFALSHQGLKPLLLATFLDPATENRTAHVDDDTTTLIELLTRAATPAKQEKVKKSTNWVILLLWVFWMMARVRLPFTGVAYPNFGTPAARARTNENRNTENVSYNYEAQNESYFLDDFVRDFHSPLDQIKYVVWGTGLLARELVLNIVGGA</sequence>
<dbReference type="InterPro" id="IPR036259">
    <property type="entry name" value="MFS_trans_sf"/>
</dbReference>
<dbReference type="InterPro" id="IPR011701">
    <property type="entry name" value="MFS"/>
</dbReference>
<dbReference type="InterPro" id="IPR050327">
    <property type="entry name" value="Proton-linked_MCT"/>
</dbReference>
<feature type="transmembrane region" description="Helical" evidence="3">
    <location>
        <begin position="26"/>
        <end position="46"/>
    </location>
</feature>
<evidence type="ECO:0000256" key="2">
    <source>
        <dbReference type="ARBA" id="ARBA00006727"/>
    </source>
</evidence>
<keyword evidence="6" id="KW-1185">Reference proteome</keyword>